<accession>A0AA39ZA23</accession>
<protein>
    <submittedName>
        <fullName evidence="1">Uncharacterized protein</fullName>
    </submittedName>
</protein>
<dbReference type="AlphaFoldDB" id="A0AA39ZA23"/>
<organism evidence="1 2">
    <name type="scientific">Cercophora samala</name>
    <dbReference type="NCBI Taxonomy" id="330535"/>
    <lineage>
        <taxon>Eukaryota</taxon>
        <taxon>Fungi</taxon>
        <taxon>Dikarya</taxon>
        <taxon>Ascomycota</taxon>
        <taxon>Pezizomycotina</taxon>
        <taxon>Sordariomycetes</taxon>
        <taxon>Sordariomycetidae</taxon>
        <taxon>Sordariales</taxon>
        <taxon>Lasiosphaeriaceae</taxon>
        <taxon>Cercophora</taxon>
    </lineage>
</organism>
<feature type="non-terminal residue" evidence="1">
    <location>
        <position position="1"/>
    </location>
</feature>
<evidence type="ECO:0000313" key="1">
    <source>
        <dbReference type="EMBL" id="KAK0667060.1"/>
    </source>
</evidence>
<reference evidence="1" key="1">
    <citation type="submission" date="2023-06" db="EMBL/GenBank/DDBJ databases">
        <title>Genome-scale phylogeny and comparative genomics of the fungal order Sordariales.</title>
        <authorList>
            <consortium name="Lawrence Berkeley National Laboratory"/>
            <person name="Hensen N."/>
            <person name="Bonometti L."/>
            <person name="Westerberg I."/>
            <person name="Brannstrom I.O."/>
            <person name="Guillou S."/>
            <person name="Cros-Aarteil S."/>
            <person name="Calhoun S."/>
            <person name="Haridas S."/>
            <person name="Kuo A."/>
            <person name="Mondo S."/>
            <person name="Pangilinan J."/>
            <person name="Riley R."/>
            <person name="Labutti K."/>
            <person name="Andreopoulos B."/>
            <person name="Lipzen A."/>
            <person name="Chen C."/>
            <person name="Yanf M."/>
            <person name="Daum C."/>
            <person name="Ng V."/>
            <person name="Clum A."/>
            <person name="Steindorff A."/>
            <person name="Ohm R."/>
            <person name="Martin F."/>
            <person name="Silar P."/>
            <person name="Natvig D."/>
            <person name="Lalanne C."/>
            <person name="Gautier V."/>
            <person name="Ament-Velasquez S.L."/>
            <person name="Kruys A."/>
            <person name="Hutchinson M.I."/>
            <person name="Powell A.J."/>
            <person name="Barry K."/>
            <person name="Miller A.N."/>
            <person name="Grigoriev I.V."/>
            <person name="Debuchy R."/>
            <person name="Gladieux P."/>
            <person name="Thoren M.H."/>
            <person name="Johannesson H."/>
        </authorList>
    </citation>
    <scope>NUCLEOTIDE SEQUENCE</scope>
    <source>
        <strain evidence="1">CBS 307.81</strain>
    </source>
</reference>
<keyword evidence="2" id="KW-1185">Reference proteome</keyword>
<feature type="non-terminal residue" evidence="1">
    <location>
        <position position="67"/>
    </location>
</feature>
<gene>
    <name evidence="1" type="ORF">QBC41DRAFT_211646</name>
</gene>
<proteinExistence type="predicted"/>
<evidence type="ECO:0000313" key="2">
    <source>
        <dbReference type="Proteomes" id="UP001174997"/>
    </source>
</evidence>
<dbReference type="EMBL" id="JAULSY010000078">
    <property type="protein sequence ID" value="KAK0667060.1"/>
    <property type="molecule type" value="Genomic_DNA"/>
</dbReference>
<dbReference type="Proteomes" id="UP001174997">
    <property type="component" value="Unassembled WGS sequence"/>
</dbReference>
<sequence length="67" mass="7038">LFSTLASAQAPNTQCPDSELACHDVMNSSQCIAALILDNPQRVTKNALIQCVEHEGTASSLPGAQKV</sequence>
<name>A0AA39ZA23_9PEZI</name>
<comment type="caution">
    <text evidence="1">The sequence shown here is derived from an EMBL/GenBank/DDBJ whole genome shotgun (WGS) entry which is preliminary data.</text>
</comment>